<proteinExistence type="inferred from homology"/>
<comment type="catalytic activity">
    <reaction evidence="11">
        <text>L-aspartate + O2 = iminosuccinate + H2O2</text>
        <dbReference type="Rhea" id="RHEA:25876"/>
        <dbReference type="ChEBI" id="CHEBI:15379"/>
        <dbReference type="ChEBI" id="CHEBI:16240"/>
        <dbReference type="ChEBI" id="CHEBI:29991"/>
        <dbReference type="ChEBI" id="CHEBI:77875"/>
        <dbReference type="EC" id="1.4.3.16"/>
    </reaction>
    <physiologicalReaction direction="left-to-right" evidence="11">
        <dbReference type="Rhea" id="RHEA:25877"/>
    </physiologicalReaction>
</comment>
<evidence type="ECO:0000256" key="4">
    <source>
        <dbReference type="ARBA" id="ARBA00012173"/>
    </source>
</evidence>
<dbReference type="Pfam" id="PF00890">
    <property type="entry name" value="FAD_binding_2"/>
    <property type="match status" value="1"/>
</dbReference>
<protein>
    <recommendedName>
        <fullName evidence="5">L-aspartate oxidase</fullName>
        <ecNumber evidence="4">1.4.3.16</ecNumber>
    </recommendedName>
    <alternativeName>
        <fullName evidence="10">Quinolinate synthase B</fullName>
    </alternativeName>
</protein>
<comment type="cofactor">
    <cofactor evidence="1">
        <name>FAD</name>
        <dbReference type="ChEBI" id="CHEBI:57692"/>
    </cofactor>
</comment>
<keyword evidence="8" id="KW-0274">FAD</keyword>
<dbReference type="GO" id="GO:0008734">
    <property type="term" value="F:L-aspartate oxidase activity"/>
    <property type="evidence" value="ECO:0007669"/>
    <property type="project" value="UniProtKB-EC"/>
</dbReference>
<dbReference type="InterPro" id="IPR036188">
    <property type="entry name" value="FAD/NAD-bd_sf"/>
</dbReference>
<reference evidence="13 14" key="1">
    <citation type="submission" date="2016-01" db="EMBL/GenBank/DDBJ databases">
        <authorList>
            <person name="Oliw E.H."/>
        </authorList>
    </citation>
    <scope>NUCLEOTIDE SEQUENCE [LARGE SCALE GENOMIC DNA]</scope>
    <source>
        <strain evidence="13 14">CMW7756A</strain>
    </source>
</reference>
<gene>
    <name evidence="13" type="ORF">HMPREF3229_00241</name>
</gene>
<evidence type="ECO:0000256" key="2">
    <source>
        <dbReference type="ARBA" id="ARBA00004950"/>
    </source>
</evidence>
<dbReference type="NCBIfam" id="NF004820">
    <property type="entry name" value="PRK06175.1"/>
    <property type="match status" value="1"/>
</dbReference>
<evidence type="ECO:0000256" key="1">
    <source>
        <dbReference type="ARBA" id="ARBA00001974"/>
    </source>
</evidence>
<keyword evidence="9" id="KW-0560">Oxidoreductase</keyword>
<feature type="domain" description="FAD-dependent oxidoreductase 2 FAD-binding" evidence="12">
    <location>
        <begin position="5"/>
        <end position="363"/>
    </location>
</feature>
<dbReference type="PANTHER" id="PTHR42716:SF2">
    <property type="entry name" value="L-ASPARTATE OXIDASE, CHLOROPLASTIC"/>
    <property type="match status" value="1"/>
</dbReference>
<evidence type="ECO:0000259" key="12">
    <source>
        <dbReference type="Pfam" id="PF00890"/>
    </source>
</evidence>
<dbReference type="SUPFAM" id="SSF56425">
    <property type="entry name" value="Succinate dehydrogenase/fumarate reductase flavoprotein, catalytic domain"/>
    <property type="match status" value="1"/>
</dbReference>
<dbReference type="EMBL" id="LRQE01000004">
    <property type="protein sequence ID" value="KXA31712.1"/>
    <property type="molecule type" value="Genomic_DNA"/>
</dbReference>
<evidence type="ECO:0000313" key="13">
    <source>
        <dbReference type="EMBL" id="KXA31712.1"/>
    </source>
</evidence>
<dbReference type="Gene3D" id="3.50.50.60">
    <property type="entry name" value="FAD/NAD(P)-binding domain"/>
    <property type="match status" value="1"/>
</dbReference>
<accession>A0A133PSC2</accession>
<dbReference type="SUPFAM" id="SSF51905">
    <property type="entry name" value="FAD/NAD(P)-binding domain"/>
    <property type="match status" value="1"/>
</dbReference>
<evidence type="ECO:0000256" key="6">
    <source>
        <dbReference type="ARBA" id="ARBA00022630"/>
    </source>
</evidence>
<dbReference type="AlphaFoldDB" id="A0A133PSC2"/>
<dbReference type="GO" id="GO:0034628">
    <property type="term" value="P:'de novo' NAD+ biosynthetic process from L-aspartate"/>
    <property type="evidence" value="ECO:0007669"/>
    <property type="project" value="TreeGrafter"/>
</dbReference>
<dbReference type="UniPathway" id="UPA00253">
    <property type="reaction ID" value="UER00326"/>
</dbReference>
<evidence type="ECO:0000256" key="9">
    <source>
        <dbReference type="ARBA" id="ARBA00023002"/>
    </source>
</evidence>
<evidence type="ECO:0000256" key="10">
    <source>
        <dbReference type="ARBA" id="ARBA00030386"/>
    </source>
</evidence>
<evidence type="ECO:0000256" key="7">
    <source>
        <dbReference type="ARBA" id="ARBA00022642"/>
    </source>
</evidence>
<dbReference type="InterPro" id="IPR005288">
    <property type="entry name" value="NadB"/>
</dbReference>
<evidence type="ECO:0000256" key="3">
    <source>
        <dbReference type="ARBA" id="ARBA00008562"/>
    </source>
</evidence>
<keyword evidence="6" id="KW-0285">Flavoprotein</keyword>
<dbReference type="Proteomes" id="UP000070174">
    <property type="component" value="Unassembled WGS sequence"/>
</dbReference>
<evidence type="ECO:0000256" key="11">
    <source>
        <dbReference type="ARBA" id="ARBA00048305"/>
    </source>
</evidence>
<evidence type="ECO:0000256" key="5">
    <source>
        <dbReference type="ARBA" id="ARBA00021901"/>
    </source>
</evidence>
<name>A0A133PSC2_9FIRM</name>
<dbReference type="EC" id="1.4.3.16" evidence="4"/>
<dbReference type="PATRIC" id="fig|54005.3.peg.238"/>
<dbReference type="InterPro" id="IPR027477">
    <property type="entry name" value="Succ_DH/fumarate_Rdtase_cat_sf"/>
</dbReference>
<keyword evidence="7" id="KW-0662">Pyridine nucleotide biosynthesis</keyword>
<dbReference type="RefSeq" id="WP_060799578.1">
    <property type="nucleotide sequence ID" value="NZ_KQ957086.1"/>
</dbReference>
<evidence type="ECO:0000313" key="14">
    <source>
        <dbReference type="Proteomes" id="UP000070174"/>
    </source>
</evidence>
<dbReference type="PRINTS" id="PR00368">
    <property type="entry name" value="FADPNR"/>
</dbReference>
<organism evidence="13">
    <name type="scientific">Peptoniphilus harei</name>
    <dbReference type="NCBI Taxonomy" id="54005"/>
    <lineage>
        <taxon>Bacteria</taxon>
        <taxon>Bacillati</taxon>
        <taxon>Bacillota</taxon>
        <taxon>Tissierellia</taxon>
        <taxon>Tissierellales</taxon>
        <taxon>Peptoniphilaceae</taxon>
        <taxon>Peptoniphilus</taxon>
    </lineage>
</organism>
<dbReference type="InterPro" id="IPR003953">
    <property type="entry name" value="FAD-dep_OxRdtase_2_FAD-bd"/>
</dbReference>
<dbReference type="GO" id="GO:0033765">
    <property type="term" value="F:steroid dehydrogenase activity, acting on the CH-CH group of donors"/>
    <property type="evidence" value="ECO:0007669"/>
    <property type="project" value="UniProtKB-ARBA"/>
</dbReference>
<comment type="pathway">
    <text evidence="2">Cofactor biosynthesis; NAD(+) biosynthesis; iminoaspartate from L-aspartate (oxidase route): step 1/1.</text>
</comment>
<comment type="caution">
    <text evidence="13">The sequence shown here is derived from an EMBL/GenBank/DDBJ whole genome shotgun (WGS) entry which is preliminary data.</text>
</comment>
<dbReference type="PANTHER" id="PTHR42716">
    <property type="entry name" value="L-ASPARTATE OXIDASE"/>
    <property type="match status" value="1"/>
</dbReference>
<evidence type="ECO:0000256" key="8">
    <source>
        <dbReference type="ARBA" id="ARBA00022827"/>
    </source>
</evidence>
<comment type="similarity">
    <text evidence="3">Belongs to the FAD-dependent oxidoreductase 2 family. NadB subfamily.</text>
</comment>
<dbReference type="Gene3D" id="3.90.700.10">
    <property type="entry name" value="Succinate dehydrogenase/fumarate reductase flavoprotein, catalytic domain"/>
    <property type="match status" value="1"/>
</dbReference>
<sequence length="420" mass="47075">MKKFDVLIVGSGLAGVSTALELSKDYKIGLVTKKKLEDSNSYLAQGGINVLRDDDDRKVFIEDTMKAGHYKNDLKSVETMVDKSQEAIKFLMDLGVEFTKKDGQLDYAREGGHSASRGLHIDDEIGKGILDVLYKRLRERPNIEIFEDTPILDLIVKDGKCYGARSRDEVFISTNVVLATGGLGGLFDKSTNFPHISGDGLAMAIKNGVKIKDISYIQFHPTSLYEEGVERQLLISESARGEGAVLLNHEDQRFTDEMKPRDIVAGAIKNEMEKEGVDFEYLSMKPLGEERIPKRFPMIFDELKARGIDPRYENIPIVPCQHYTMGGIECDIEGRTNLEGLFVVGEAGNVGIHGSNRLACNSLLECLVFGRILADYLNENKLEEKEINFLIDTKDLDGEDKKKIIFERIREDERAKANLN</sequence>